<comment type="subcellular location">
    <subcellularLocation>
        <location evidence="2">Endoplasmic reticulum membrane</location>
        <topology evidence="2">Multi-pass membrane protein</topology>
    </subcellularLocation>
    <subcellularLocation>
        <location evidence="1">Nucleus membrane</location>
        <topology evidence="1">Multi-pass membrane protein</topology>
    </subcellularLocation>
</comment>
<reference evidence="13" key="1">
    <citation type="submission" date="2022-03" db="EMBL/GenBank/DDBJ databases">
        <title>A functionally conserved STORR gene fusion in Papaver species that diverged 16.8 million years ago.</title>
        <authorList>
            <person name="Catania T."/>
        </authorList>
    </citation>
    <scope>NUCLEOTIDE SEQUENCE</scope>
    <source>
        <strain evidence="13">S-191538</strain>
    </source>
</reference>
<feature type="compositionally biased region" description="Basic and acidic residues" evidence="10">
    <location>
        <begin position="370"/>
        <end position="380"/>
    </location>
</feature>
<keyword evidence="8" id="KW-0539">Nucleus</keyword>
<dbReference type="Proteomes" id="UP001177140">
    <property type="component" value="Unassembled WGS sequence"/>
</dbReference>
<keyword evidence="14" id="KW-1185">Reference proteome</keyword>
<keyword evidence="5 11" id="KW-1133">Transmembrane helix</keyword>
<feature type="region of interest" description="Disordered" evidence="10">
    <location>
        <begin position="1"/>
        <end position="24"/>
    </location>
</feature>
<dbReference type="InterPro" id="IPR045120">
    <property type="entry name" value="Suco/Slp1-like"/>
</dbReference>
<keyword evidence="4" id="KW-0256">Endoplasmic reticulum</keyword>
<dbReference type="Gene3D" id="2.60.120.260">
    <property type="entry name" value="Galactose-binding domain-like"/>
    <property type="match status" value="1"/>
</dbReference>
<keyword evidence="3 11" id="KW-0812">Transmembrane</keyword>
<dbReference type="GO" id="GO:0005789">
    <property type="term" value="C:endoplasmic reticulum membrane"/>
    <property type="evidence" value="ECO:0007669"/>
    <property type="project" value="UniProtKB-SubCell"/>
</dbReference>
<comment type="caution">
    <text evidence="13">The sequence shown here is derived from an EMBL/GenBank/DDBJ whole genome shotgun (WGS) entry which is preliminary data.</text>
</comment>
<dbReference type="FunFam" id="2.60.120.260:FF:000062">
    <property type="entry name" value="Galactose-binding protein isoform 3"/>
    <property type="match status" value="1"/>
</dbReference>
<dbReference type="EMBL" id="JAJJMA010301052">
    <property type="protein sequence ID" value="MCL7048114.1"/>
    <property type="molecule type" value="Genomic_DNA"/>
</dbReference>
<evidence type="ECO:0000313" key="14">
    <source>
        <dbReference type="Proteomes" id="UP001177140"/>
    </source>
</evidence>
<dbReference type="Pfam" id="PF07738">
    <property type="entry name" value="Sad1_UNC"/>
    <property type="match status" value="1"/>
</dbReference>
<dbReference type="AlphaFoldDB" id="A0AA41VV65"/>
<proteinExistence type="predicted"/>
<feature type="transmembrane region" description="Helical" evidence="11">
    <location>
        <begin position="535"/>
        <end position="558"/>
    </location>
</feature>
<dbReference type="PANTHER" id="PTHR12953:SF0">
    <property type="entry name" value="SUN DOMAIN-CONTAINING OSSIFICATION FACTOR"/>
    <property type="match status" value="1"/>
</dbReference>
<evidence type="ECO:0000256" key="7">
    <source>
        <dbReference type="ARBA" id="ARBA00023136"/>
    </source>
</evidence>
<evidence type="ECO:0000259" key="12">
    <source>
        <dbReference type="PROSITE" id="PS51469"/>
    </source>
</evidence>
<feature type="transmembrane region" description="Helical" evidence="11">
    <location>
        <begin position="570"/>
        <end position="591"/>
    </location>
</feature>
<feature type="domain" description="SUN" evidence="12">
    <location>
        <begin position="183"/>
        <end position="345"/>
    </location>
</feature>
<feature type="compositionally biased region" description="Basic and acidic residues" evidence="10">
    <location>
        <begin position="133"/>
        <end position="154"/>
    </location>
</feature>
<evidence type="ECO:0000256" key="2">
    <source>
        <dbReference type="ARBA" id="ARBA00004477"/>
    </source>
</evidence>
<keyword evidence="6" id="KW-0175">Coiled coil</keyword>
<dbReference type="GO" id="GO:0034975">
    <property type="term" value="P:protein folding in endoplasmic reticulum"/>
    <property type="evidence" value="ECO:0007669"/>
    <property type="project" value="TreeGrafter"/>
</dbReference>
<evidence type="ECO:0000256" key="5">
    <source>
        <dbReference type="ARBA" id="ARBA00022989"/>
    </source>
</evidence>
<evidence type="ECO:0000256" key="9">
    <source>
        <dbReference type="ARBA" id="ARBA00054046"/>
    </source>
</evidence>
<name>A0AA41VV65_PAPNU</name>
<keyword evidence="7 11" id="KW-0472">Membrane</keyword>
<feature type="transmembrane region" description="Helical" evidence="11">
    <location>
        <begin position="33"/>
        <end position="52"/>
    </location>
</feature>
<dbReference type="GO" id="GO:0031965">
    <property type="term" value="C:nuclear membrane"/>
    <property type="evidence" value="ECO:0007669"/>
    <property type="project" value="UniProtKB-SubCell"/>
</dbReference>
<accession>A0AA41VV65</accession>
<evidence type="ECO:0000256" key="1">
    <source>
        <dbReference type="ARBA" id="ARBA00004232"/>
    </source>
</evidence>
<feature type="region of interest" description="Disordered" evidence="10">
    <location>
        <begin position="116"/>
        <end position="154"/>
    </location>
</feature>
<feature type="region of interest" description="Disordered" evidence="10">
    <location>
        <begin position="173"/>
        <end position="197"/>
    </location>
</feature>
<gene>
    <name evidence="13" type="ORF">MKW94_008037</name>
</gene>
<dbReference type="InterPro" id="IPR012919">
    <property type="entry name" value="SUN_dom"/>
</dbReference>
<evidence type="ECO:0000256" key="4">
    <source>
        <dbReference type="ARBA" id="ARBA00022824"/>
    </source>
</evidence>
<dbReference type="SUPFAM" id="SSF49785">
    <property type="entry name" value="Galactose-binding domain-like"/>
    <property type="match status" value="1"/>
</dbReference>
<comment type="function">
    <text evidence="9">Encodes a member of the mid-SUN subfamily of SUN-domain proteins that is localized to both the nuclear envelope and the ER. It is involved in early seed development and nuclear morphology. [TAIR].</text>
</comment>
<protein>
    <recommendedName>
        <fullName evidence="12">SUN domain-containing protein</fullName>
    </recommendedName>
</protein>
<organism evidence="13 14">
    <name type="scientific">Papaver nudicaule</name>
    <name type="common">Iceland poppy</name>
    <dbReference type="NCBI Taxonomy" id="74823"/>
    <lineage>
        <taxon>Eukaryota</taxon>
        <taxon>Viridiplantae</taxon>
        <taxon>Streptophyta</taxon>
        <taxon>Embryophyta</taxon>
        <taxon>Tracheophyta</taxon>
        <taxon>Spermatophyta</taxon>
        <taxon>Magnoliopsida</taxon>
        <taxon>Ranunculales</taxon>
        <taxon>Papaveraceae</taxon>
        <taxon>Papaveroideae</taxon>
        <taxon>Papaver</taxon>
    </lineage>
</organism>
<evidence type="ECO:0000313" key="13">
    <source>
        <dbReference type="EMBL" id="MCL7048114.1"/>
    </source>
</evidence>
<evidence type="ECO:0000256" key="11">
    <source>
        <dbReference type="SAM" id="Phobius"/>
    </source>
</evidence>
<sequence>MQRSRETLLHQRRRSRSVSSEINNGTTKNHRHMFNIFLSFIVIWWLFFPVLIGHSDNNHRDGSGVVPVGDESTWDEAEQLANEGFDSGTRIHNVSTVSKDFDLDTCDAISEAKCTSKESRTVDEENVNDEESVEHNKEKLEGSDLGPKLEKDDVNNDRLSHVALVGLDEFKSKQLSSTPKGKPAASESSGGGGGVVHRVEAGGTEYNYASASKGAKVLDFNKEAKGASYILGKDKDKYLRNPCSAEAKFVVVELSEETLVDTIEIANLEHYSSNVRDFVVLGSLVYPTDKWVHLGNITAKNVKHAQRFILDEPKWVRYLKLNLLNHYGSGFYCTLSAVGVYGMDAVEQMVEDLISVHEEVNLGHAPTTSQRDEPAVQRDDWDFDGESAPESAANLQHQVPKTNGRYAVPDDQPQQVGRMTGDSALKVLLQKVRSMDLSLTVLERYLEELNSRYGKIFKELDDEIAAKDVLVYKYRDDIKKLVDNKEIMAENVADLIGWKSLVSSQVNNLVDDNVILRTEIARVLKNQVYMEAKGVVILLVGIIFGCIALLKLVIDLVVNLFRIQSNSGKFMHISSSSLVLLLSSSIIVIMLL</sequence>
<evidence type="ECO:0000256" key="6">
    <source>
        <dbReference type="ARBA" id="ARBA00023054"/>
    </source>
</evidence>
<dbReference type="InterPro" id="IPR008979">
    <property type="entry name" value="Galactose-bd-like_sf"/>
</dbReference>
<evidence type="ECO:0000256" key="3">
    <source>
        <dbReference type="ARBA" id="ARBA00022692"/>
    </source>
</evidence>
<dbReference type="PANTHER" id="PTHR12953">
    <property type="entry name" value="MEMBRANE PROTEIN CH1 RELATED"/>
    <property type="match status" value="1"/>
</dbReference>
<evidence type="ECO:0000256" key="10">
    <source>
        <dbReference type="SAM" id="MobiDB-lite"/>
    </source>
</evidence>
<dbReference type="PROSITE" id="PS51469">
    <property type="entry name" value="SUN"/>
    <property type="match status" value="1"/>
</dbReference>
<feature type="region of interest" description="Disordered" evidence="10">
    <location>
        <begin position="364"/>
        <end position="407"/>
    </location>
</feature>
<evidence type="ECO:0000256" key="8">
    <source>
        <dbReference type="ARBA" id="ARBA00023242"/>
    </source>
</evidence>